<organism evidence="2 3">
    <name type="scientific">Halobacillus locisalis</name>
    <dbReference type="NCBI Taxonomy" id="220753"/>
    <lineage>
        <taxon>Bacteria</taxon>
        <taxon>Bacillati</taxon>
        <taxon>Bacillota</taxon>
        <taxon>Bacilli</taxon>
        <taxon>Bacillales</taxon>
        <taxon>Bacillaceae</taxon>
        <taxon>Halobacillus</taxon>
    </lineage>
</organism>
<reference evidence="2 3" key="1">
    <citation type="journal article" date="2004" name="Extremophiles">
        <title>Halobacillus locisalis sp. nov., a halophilic bacterium isolated from a marine solar saltern of the Yellow Sea in Korea.</title>
        <authorList>
            <person name="Yoon J.H."/>
            <person name="Kang K.H."/>
            <person name="Oh T.K."/>
            <person name="Park Y.H."/>
        </authorList>
    </citation>
    <scope>NUCLEOTIDE SEQUENCE [LARGE SCALE GENOMIC DNA]</scope>
    <source>
        <strain evidence="2 3">KCTC 3788</strain>
    </source>
</reference>
<dbReference type="EMBL" id="JACEFG010000005">
    <property type="protein sequence ID" value="MBA2176888.1"/>
    <property type="molecule type" value="Genomic_DNA"/>
</dbReference>
<feature type="transmembrane region" description="Helical" evidence="1">
    <location>
        <begin position="49"/>
        <end position="71"/>
    </location>
</feature>
<dbReference type="RefSeq" id="WP_181473949.1">
    <property type="nucleotide sequence ID" value="NZ_JACEFG010000005.1"/>
</dbReference>
<keyword evidence="1" id="KW-1133">Transmembrane helix</keyword>
<dbReference type="AlphaFoldDB" id="A0A838CYD0"/>
<comment type="caution">
    <text evidence="2">The sequence shown here is derived from an EMBL/GenBank/DDBJ whole genome shotgun (WGS) entry which is preliminary data.</text>
</comment>
<keyword evidence="1" id="KW-0812">Transmembrane</keyword>
<gene>
    <name evidence="2" type="ORF">H0266_18570</name>
</gene>
<proteinExistence type="predicted"/>
<evidence type="ECO:0000313" key="3">
    <source>
        <dbReference type="Proteomes" id="UP000571017"/>
    </source>
</evidence>
<name>A0A838CYD0_9BACI</name>
<accession>A0A838CYD0</accession>
<evidence type="ECO:0000256" key="1">
    <source>
        <dbReference type="SAM" id="Phobius"/>
    </source>
</evidence>
<dbReference type="Proteomes" id="UP000571017">
    <property type="component" value="Unassembled WGS sequence"/>
</dbReference>
<protein>
    <submittedName>
        <fullName evidence="2">Uncharacterized protein</fullName>
    </submittedName>
</protein>
<sequence>MGFFKTLIGVIVLLAFVLIFGRVLMDQFPQLRPVWDEVALNLENAYNWISLEYGAMMSFAIVGGIVFLVFAKR</sequence>
<keyword evidence="3" id="KW-1185">Reference proteome</keyword>
<evidence type="ECO:0000313" key="2">
    <source>
        <dbReference type="EMBL" id="MBA2176888.1"/>
    </source>
</evidence>
<keyword evidence="1" id="KW-0472">Membrane</keyword>